<comment type="caution">
    <text evidence="4">The sequence shown here is derived from an EMBL/GenBank/DDBJ whole genome shotgun (WGS) entry which is preliminary data.</text>
</comment>
<gene>
    <name evidence="4" type="ORF">EFK50_13590</name>
</gene>
<protein>
    <recommendedName>
        <fullName evidence="6">MaoC-like domain-containing protein</fullName>
    </recommendedName>
</protein>
<dbReference type="GO" id="GO:0019171">
    <property type="term" value="F:(3R)-hydroxyacyl-[acyl-carrier-protein] dehydratase activity"/>
    <property type="evidence" value="ECO:0007669"/>
    <property type="project" value="TreeGrafter"/>
</dbReference>
<dbReference type="OrthoDB" id="9800237at2"/>
<dbReference type="CDD" id="cd03441">
    <property type="entry name" value="R_hydratase_like"/>
    <property type="match status" value="1"/>
</dbReference>
<feature type="domain" description="MaoC-like" evidence="2">
    <location>
        <begin position="8"/>
        <end position="97"/>
    </location>
</feature>
<reference evidence="4 5" key="1">
    <citation type="submission" date="2018-11" db="EMBL/GenBank/DDBJ databases">
        <authorList>
            <person name="Li F."/>
        </authorList>
    </citation>
    <scope>NUCLEOTIDE SEQUENCE [LARGE SCALE GENOMIC DNA]</scope>
    <source>
        <strain evidence="4 5">Gsoil 097</strain>
    </source>
</reference>
<dbReference type="SUPFAM" id="SSF54637">
    <property type="entry name" value="Thioesterase/thiol ester dehydrase-isomerase"/>
    <property type="match status" value="2"/>
</dbReference>
<feature type="domain" description="FAS1-like dehydratase" evidence="3">
    <location>
        <begin position="154"/>
        <end position="279"/>
    </location>
</feature>
<dbReference type="RefSeq" id="WP_123228069.1">
    <property type="nucleotide sequence ID" value="NZ_RJSE01000007.1"/>
</dbReference>
<dbReference type="PANTHER" id="PTHR43437">
    <property type="entry name" value="HYDROXYACYL-THIOESTER DEHYDRATASE TYPE 2, MITOCHONDRIAL-RELATED"/>
    <property type="match status" value="1"/>
</dbReference>
<dbReference type="InterPro" id="IPR002539">
    <property type="entry name" value="MaoC-like_dom"/>
</dbReference>
<organism evidence="4 5">
    <name type="scientific">Nocardioides marmoriginsengisoli</name>
    <dbReference type="NCBI Taxonomy" id="661483"/>
    <lineage>
        <taxon>Bacteria</taxon>
        <taxon>Bacillati</taxon>
        <taxon>Actinomycetota</taxon>
        <taxon>Actinomycetes</taxon>
        <taxon>Propionibacteriales</taxon>
        <taxon>Nocardioidaceae</taxon>
        <taxon>Nocardioides</taxon>
    </lineage>
</organism>
<proteinExistence type="inferred from homology"/>
<evidence type="ECO:0000259" key="3">
    <source>
        <dbReference type="Pfam" id="PF13452"/>
    </source>
</evidence>
<dbReference type="Proteomes" id="UP000267128">
    <property type="component" value="Unassembled WGS sequence"/>
</dbReference>
<dbReference type="Gene3D" id="3.10.129.10">
    <property type="entry name" value="Hotdog Thioesterase"/>
    <property type="match status" value="2"/>
</dbReference>
<dbReference type="InterPro" id="IPR029069">
    <property type="entry name" value="HotDog_dom_sf"/>
</dbReference>
<evidence type="ECO:0000259" key="2">
    <source>
        <dbReference type="Pfam" id="PF01575"/>
    </source>
</evidence>
<dbReference type="Pfam" id="PF13452">
    <property type="entry name" value="FAS1_DH_region"/>
    <property type="match status" value="1"/>
</dbReference>
<dbReference type="Pfam" id="PF01575">
    <property type="entry name" value="MaoC_dehydratas"/>
    <property type="match status" value="1"/>
</dbReference>
<name>A0A3N0CH50_9ACTN</name>
<dbReference type="GO" id="GO:0006633">
    <property type="term" value="P:fatty acid biosynthetic process"/>
    <property type="evidence" value="ECO:0007669"/>
    <property type="project" value="TreeGrafter"/>
</dbReference>
<dbReference type="PANTHER" id="PTHR43437:SF3">
    <property type="entry name" value="HYDROXYACYL-THIOESTER DEHYDRATASE TYPE 2, MITOCHONDRIAL"/>
    <property type="match status" value="1"/>
</dbReference>
<evidence type="ECO:0000256" key="1">
    <source>
        <dbReference type="ARBA" id="ARBA00005254"/>
    </source>
</evidence>
<evidence type="ECO:0000313" key="4">
    <source>
        <dbReference type="EMBL" id="RNL62775.1"/>
    </source>
</evidence>
<dbReference type="EMBL" id="RJSE01000007">
    <property type="protein sequence ID" value="RNL62775.1"/>
    <property type="molecule type" value="Genomic_DNA"/>
</dbReference>
<evidence type="ECO:0000313" key="5">
    <source>
        <dbReference type="Proteomes" id="UP000267128"/>
    </source>
</evidence>
<keyword evidence="5" id="KW-1185">Reference proteome</keyword>
<sequence length="294" mass="31343">MTEVTPLITLSRTDIVRYAGAGGDFNPVHHDDPYARELGFSSVFAMGMFTAGLAAAKLVDEHLDAGPGSPAAGYLIDFSARFASPSVPGDALVLEAYDNSADHREFRVLAGEDVRLSGTFKVGAPYSALAGDEPAAAPHDPRLKAIADTVLSDVVLPVERGKIIEFARSVGATDPSYFDVDFARSRGFADLPMPPTFSQVVAHWNGGDAAALPRELGLDLARVVHGTQTYKYGRTPTAGETLTGRRQVIDVKTKTSRSGGEMTFVTVQTTFTDEHGTTVLVEQMSMIEQPAPQA</sequence>
<comment type="similarity">
    <text evidence="1">Belongs to the enoyl-CoA hydratase/isomerase family.</text>
</comment>
<dbReference type="AlphaFoldDB" id="A0A3N0CH50"/>
<accession>A0A3N0CH50</accession>
<dbReference type="InterPro" id="IPR039569">
    <property type="entry name" value="FAS1-like_DH_region"/>
</dbReference>
<evidence type="ECO:0008006" key="6">
    <source>
        <dbReference type="Google" id="ProtNLM"/>
    </source>
</evidence>
<dbReference type="InterPro" id="IPR050965">
    <property type="entry name" value="UPF0336/Enoyl-CoA_hydratase"/>
</dbReference>